<dbReference type="Proteomes" id="UP000186904">
    <property type="component" value="Unassembled WGS sequence"/>
</dbReference>
<dbReference type="Pfam" id="PF09829">
    <property type="entry name" value="DUF2057"/>
    <property type="match status" value="1"/>
</dbReference>
<keyword evidence="1" id="KW-0732">Signal</keyword>
<feature type="chain" id="PRO_5010473113" description="DUF2057 domain-containing protein" evidence="1">
    <location>
        <begin position="18"/>
        <end position="239"/>
    </location>
</feature>
<dbReference type="STRING" id="653930.SAMN05216589_2223"/>
<protein>
    <recommendedName>
        <fullName evidence="6">DUF2057 domain-containing protein</fullName>
    </recommendedName>
</protein>
<sequence length="239" mass="25684">MRSLFALAAACLLSACAQQSHVQLYPGSPLSAGQVLTVVVPNELEVQTINGQQLPAANWSFGTADKRLELQPGAYQVSAFYKNGFDIDGGINHEVVRGRSVIFTIDGQGGELWELDFDRPQGLQEAKDFENEFNAWAVNTRTGERYAATAGQRNTSLVNNLLGGSTAVAEQTTVAPLGATPATAPAVQTAPAQQVIAPMPNAATQQTLPHNDATLTTLQQMWQLLSEDSRATFLEWAQQ</sequence>
<name>A0A1I4MZ28_9GAMM</name>
<feature type="signal peptide" evidence="1">
    <location>
        <begin position="1"/>
        <end position="17"/>
    </location>
</feature>
<evidence type="ECO:0000313" key="5">
    <source>
        <dbReference type="Proteomes" id="UP000186904"/>
    </source>
</evidence>
<evidence type="ECO:0000313" key="2">
    <source>
        <dbReference type="EMBL" id="SES08828.1"/>
    </source>
</evidence>
<dbReference type="EMBL" id="FOGN01000004">
    <property type="protein sequence ID" value="SES08828.1"/>
    <property type="molecule type" value="Genomic_DNA"/>
</dbReference>
<dbReference type="EMBL" id="FOUA01000004">
    <property type="protein sequence ID" value="SFM08521.1"/>
    <property type="molecule type" value="Genomic_DNA"/>
</dbReference>
<proteinExistence type="predicted"/>
<keyword evidence="4" id="KW-1185">Reference proteome</keyword>
<dbReference type="InterPro" id="IPR018635">
    <property type="entry name" value="UPF0319"/>
</dbReference>
<dbReference type="PROSITE" id="PS51257">
    <property type="entry name" value="PROKAR_LIPOPROTEIN"/>
    <property type="match status" value="1"/>
</dbReference>
<dbReference type="AlphaFoldDB" id="A0A1I4MZ28"/>
<evidence type="ECO:0000313" key="4">
    <source>
        <dbReference type="Proteomes" id="UP000186599"/>
    </source>
</evidence>
<accession>A0A1I4MZ28</accession>
<organism evidence="3 4">
    <name type="scientific">Halopseudomonas bauzanensis</name>
    <dbReference type="NCBI Taxonomy" id="653930"/>
    <lineage>
        <taxon>Bacteria</taxon>
        <taxon>Pseudomonadati</taxon>
        <taxon>Pseudomonadota</taxon>
        <taxon>Gammaproteobacteria</taxon>
        <taxon>Pseudomonadales</taxon>
        <taxon>Pseudomonadaceae</taxon>
        <taxon>Halopseudomonas</taxon>
    </lineage>
</organism>
<dbReference type="Proteomes" id="UP000186599">
    <property type="component" value="Unassembled WGS sequence"/>
</dbReference>
<gene>
    <name evidence="3" type="ORF">SAMN04487855_2222</name>
    <name evidence="2" type="ORF">SAMN05216589_2223</name>
</gene>
<dbReference type="RefSeq" id="WP_074779788.1">
    <property type="nucleotide sequence ID" value="NZ_FOGN01000004.1"/>
</dbReference>
<dbReference type="OrthoDB" id="6076302at2"/>
<evidence type="ECO:0008006" key="6">
    <source>
        <dbReference type="Google" id="ProtNLM"/>
    </source>
</evidence>
<reference evidence="4 5" key="1">
    <citation type="submission" date="2016-10" db="EMBL/GenBank/DDBJ databases">
        <authorList>
            <person name="de Groot N.N."/>
        </authorList>
    </citation>
    <scope>NUCLEOTIDE SEQUENCE [LARGE SCALE GENOMIC DNA]</scope>
    <source>
        <strain evidence="3 4">CGMCC 1.9095</strain>
        <strain evidence="2 5">DSM 22558</strain>
    </source>
</reference>
<evidence type="ECO:0000256" key="1">
    <source>
        <dbReference type="SAM" id="SignalP"/>
    </source>
</evidence>
<evidence type="ECO:0000313" key="3">
    <source>
        <dbReference type="EMBL" id="SFM08521.1"/>
    </source>
</evidence>